<dbReference type="EMBL" id="QBMP01000007">
    <property type="protein sequence ID" value="PZO60743.1"/>
    <property type="molecule type" value="Genomic_DNA"/>
</dbReference>
<dbReference type="InterPro" id="IPR001867">
    <property type="entry name" value="OmpR/PhoB-type_DNA-bd"/>
</dbReference>
<dbReference type="GO" id="GO:0032993">
    <property type="term" value="C:protein-DNA complex"/>
    <property type="evidence" value="ECO:0007669"/>
    <property type="project" value="TreeGrafter"/>
</dbReference>
<dbReference type="Gene3D" id="6.10.250.690">
    <property type="match status" value="1"/>
</dbReference>
<dbReference type="PROSITE" id="PS50110">
    <property type="entry name" value="RESPONSE_REGULATORY"/>
    <property type="match status" value="3"/>
</dbReference>
<dbReference type="Gene3D" id="3.40.50.2300">
    <property type="match status" value="3"/>
</dbReference>
<feature type="modified residue" description="4-aspartylphosphate" evidence="2">
    <location>
        <position position="51"/>
    </location>
</feature>
<dbReference type="CDD" id="cd00383">
    <property type="entry name" value="trans_reg_C"/>
    <property type="match status" value="1"/>
</dbReference>
<evidence type="ECO:0000313" key="7">
    <source>
        <dbReference type="Proteomes" id="UP000249794"/>
    </source>
</evidence>
<dbReference type="AlphaFoldDB" id="A0A2W4XTF2"/>
<evidence type="ECO:0000256" key="3">
    <source>
        <dbReference type="PROSITE-ProRule" id="PRU01091"/>
    </source>
</evidence>
<dbReference type="InterPro" id="IPR036641">
    <property type="entry name" value="HPT_dom_sf"/>
</dbReference>
<gene>
    <name evidence="6" type="ORF">DCF15_01530</name>
</gene>
<dbReference type="PANTHER" id="PTHR48111:SF15">
    <property type="entry name" value="OMPR SUBFAMILY"/>
    <property type="match status" value="1"/>
</dbReference>
<evidence type="ECO:0000256" key="2">
    <source>
        <dbReference type="PROSITE-ProRule" id="PRU00169"/>
    </source>
</evidence>
<feature type="domain" description="Response regulatory" evidence="4">
    <location>
        <begin position="2"/>
        <end position="116"/>
    </location>
</feature>
<keyword evidence="2" id="KW-0597">Phosphoprotein</keyword>
<evidence type="ECO:0000259" key="5">
    <source>
        <dbReference type="PROSITE" id="PS51755"/>
    </source>
</evidence>
<dbReference type="InterPro" id="IPR001789">
    <property type="entry name" value="Sig_transdc_resp-reg_receiver"/>
</dbReference>
<name>A0A2W4XTF2_9CYAN</name>
<proteinExistence type="predicted"/>
<feature type="DNA-binding region" description="OmpR/PhoB-type" evidence="3">
    <location>
        <begin position="124"/>
        <end position="223"/>
    </location>
</feature>
<feature type="modified residue" description="4-aspartylphosphate" evidence="2">
    <location>
        <position position="492"/>
    </location>
</feature>
<feature type="domain" description="Response regulatory" evidence="4">
    <location>
        <begin position="564"/>
        <end position="686"/>
    </location>
</feature>
<sequence length="692" mass="75747">MRILLVDDDEALMESLSQRLIHQRYAVDIATDGASARSYLDLFNYDLMVLDLMLPDGDGIKFCRQFRSAGYRSPVMILTAKESTAEKVEALDAGADDYIVKPVSFDELCARIRALLRRDSQGLPPILHWGALALDPNTYEVSYHHQPLRLTPKEFAMMELFLRHPHRVYSLSSIMDDLWSFEDPPGEDAIRTHVKGLRRKLKLAGAPKDLVKTVYGLGYRLNENLAEMLTVEAPVADDLAQGLAPAAGAVAVKSVAIDQETSDPSETIAESAAPWSRLWPAPPPVKPAAAIPLGQAETQAMMESRRDAISQACERYLMAASAQIETVEAAAAALLSGALAADLHSCSQMNAHKLAGSMGCFGIPEGSNIARKIEAHLRAIAEPSKRIASSDLEPNPKSNPESNLAPEAFVQLVKQLRESMEQATVQTATTLIFASVQSGAPLLLIVSEDERLSQQLSRSAVESHFQAQVVAASELAEVLSLSMRTPDLVLLDVPTTAEPFLDLIRQIKQTYGSPVVALEHQISLSDRLNLVQHGVALVGDRQAHPDQIMAAAASILKAGTNQIKVAIADDDPQLLSLLKTSLEPWGFDIRTFETVRSLWQWLSDLPAAESSLADILVLDIEMPEMTGIELCRVLRADTRFQNLPILFLTAHQENHLRLEAFQAGADDFVNKAIAPAELALRLRNQLVRITQA</sequence>
<dbReference type="Proteomes" id="UP000249794">
    <property type="component" value="Unassembled WGS sequence"/>
</dbReference>
<dbReference type="SUPFAM" id="SSF47226">
    <property type="entry name" value="Histidine-containing phosphotransfer domain, HPT domain"/>
    <property type="match status" value="1"/>
</dbReference>
<dbReference type="CDD" id="cd17624">
    <property type="entry name" value="REC_OmpR_PmrA-like"/>
    <property type="match status" value="1"/>
</dbReference>
<dbReference type="SUPFAM" id="SSF52172">
    <property type="entry name" value="CheY-like"/>
    <property type="match status" value="3"/>
</dbReference>
<evidence type="ECO:0000259" key="4">
    <source>
        <dbReference type="PROSITE" id="PS50110"/>
    </source>
</evidence>
<feature type="modified residue" description="4-aspartylphosphate" evidence="2">
    <location>
        <position position="619"/>
    </location>
</feature>
<dbReference type="PANTHER" id="PTHR48111">
    <property type="entry name" value="REGULATOR OF RPOS"/>
    <property type="match status" value="1"/>
</dbReference>
<dbReference type="SMART" id="SM00862">
    <property type="entry name" value="Trans_reg_C"/>
    <property type="match status" value="1"/>
</dbReference>
<evidence type="ECO:0008006" key="8">
    <source>
        <dbReference type="Google" id="ProtNLM"/>
    </source>
</evidence>
<evidence type="ECO:0000313" key="6">
    <source>
        <dbReference type="EMBL" id="PZO60743.1"/>
    </source>
</evidence>
<reference evidence="6 7" key="2">
    <citation type="submission" date="2018-06" db="EMBL/GenBank/DDBJ databases">
        <title>Metagenomic assembly of (sub)arctic Cyanobacteria and their associated microbiome from non-axenic cultures.</title>
        <authorList>
            <person name="Baurain D."/>
        </authorList>
    </citation>
    <scope>NUCLEOTIDE SEQUENCE [LARGE SCALE GENOMIC DNA]</scope>
    <source>
        <strain evidence="6">ULC027bin1</strain>
    </source>
</reference>
<feature type="domain" description="Response regulatory" evidence="4">
    <location>
        <begin position="443"/>
        <end position="556"/>
    </location>
</feature>
<dbReference type="Pfam" id="PF00486">
    <property type="entry name" value="Trans_reg_C"/>
    <property type="match status" value="1"/>
</dbReference>
<dbReference type="GO" id="GO:0000156">
    <property type="term" value="F:phosphorelay response regulator activity"/>
    <property type="evidence" value="ECO:0007669"/>
    <property type="project" value="TreeGrafter"/>
</dbReference>
<dbReference type="SMART" id="SM00448">
    <property type="entry name" value="REC"/>
    <property type="match status" value="2"/>
</dbReference>
<dbReference type="GO" id="GO:0005829">
    <property type="term" value="C:cytosol"/>
    <property type="evidence" value="ECO:0007669"/>
    <property type="project" value="TreeGrafter"/>
</dbReference>
<dbReference type="Pfam" id="PF00072">
    <property type="entry name" value="Response_reg"/>
    <property type="match status" value="2"/>
</dbReference>
<dbReference type="InterPro" id="IPR036388">
    <property type="entry name" value="WH-like_DNA-bd_sf"/>
</dbReference>
<accession>A0A2W4XTF2</accession>
<keyword evidence="1 3" id="KW-0238">DNA-binding</keyword>
<evidence type="ECO:0000256" key="1">
    <source>
        <dbReference type="ARBA" id="ARBA00023125"/>
    </source>
</evidence>
<dbReference type="GO" id="GO:0000976">
    <property type="term" value="F:transcription cis-regulatory region binding"/>
    <property type="evidence" value="ECO:0007669"/>
    <property type="project" value="TreeGrafter"/>
</dbReference>
<dbReference type="PROSITE" id="PS51755">
    <property type="entry name" value="OMPR_PHOB"/>
    <property type="match status" value="1"/>
</dbReference>
<dbReference type="InterPro" id="IPR011006">
    <property type="entry name" value="CheY-like_superfamily"/>
</dbReference>
<dbReference type="InterPro" id="IPR039420">
    <property type="entry name" value="WalR-like"/>
</dbReference>
<organism evidence="6 7">
    <name type="scientific">Phormidesmis priestleyi</name>
    <dbReference type="NCBI Taxonomy" id="268141"/>
    <lineage>
        <taxon>Bacteria</taxon>
        <taxon>Bacillati</taxon>
        <taxon>Cyanobacteriota</taxon>
        <taxon>Cyanophyceae</taxon>
        <taxon>Leptolyngbyales</taxon>
        <taxon>Leptolyngbyaceae</taxon>
        <taxon>Phormidesmis</taxon>
    </lineage>
</organism>
<comment type="caution">
    <text evidence="6">The sequence shown here is derived from an EMBL/GenBank/DDBJ whole genome shotgun (WGS) entry which is preliminary data.</text>
</comment>
<protein>
    <recommendedName>
        <fullName evidence="8">Multi-component transcriptional regulator</fullName>
    </recommendedName>
</protein>
<feature type="domain" description="OmpR/PhoB-type" evidence="5">
    <location>
        <begin position="124"/>
        <end position="223"/>
    </location>
</feature>
<reference evidence="7" key="1">
    <citation type="submission" date="2018-04" db="EMBL/GenBank/DDBJ databases">
        <authorList>
            <person name="Cornet L."/>
        </authorList>
    </citation>
    <scope>NUCLEOTIDE SEQUENCE [LARGE SCALE GENOMIC DNA]</scope>
</reference>
<dbReference type="Gene3D" id="1.10.10.10">
    <property type="entry name" value="Winged helix-like DNA-binding domain superfamily/Winged helix DNA-binding domain"/>
    <property type="match status" value="1"/>
</dbReference>
<dbReference type="GO" id="GO:0006355">
    <property type="term" value="P:regulation of DNA-templated transcription"/>
    <property type="evidence" value="ECO:0007669"/>
    <property type="project" value="InterPro"/>
</dbReference>